<dbReference type="Proteomes" id="UP001454036">
    <property type="component" value="Unassembled WGS sequence"/>
</dbReference>
<evidence type="ECO:0000313" key="3">
    <source>
        <dbReference type="Proteomes" id="UP001454036"/>
    </source>
</evidence>
<dbReference type="PRINTS" id="PR01217">
    <property type="entry name" value="PRICHEXTENSN"/>
</dbReference>
<comment type="caution">
    <text evidence="2">The sequence shown here is derived from an EMBL/GenBank/DDBJ whole genome shotgun (WGS) entry which is preliminary data.</text>
</comment>
<feature type="region of interest" description="Disordered" evidence="1">
    <location>
        <begin position="17"/>
        <end position="87"/>
    </location>
</feature>
<keyword evidence="3" id="KW-1185">Reference proteome</keyword>
<gene>
    <name evidence="2" type="ORF">LIER_05949</name>
</gene>
<evidence type="ECO:0000256" key="1">
    <source>
        <dbReference type="SAM" id="MobiDB-lite"/>
    </source>
</evidence>
<organism evidence="2 3">
    <name type="scientific">Lithospermum erythrorhizon</name>
    <name type="common">Purple gromwell</name>
    <name type="synonym">Lithospermum officinale var. erythrorhizon</name>
    <dbReference type="NCBI Taxonomy" id="34254"/>
    <lineage>
        <taxon>Eukaryota</taxon>
        <taxon>Viridiplantae</taxon>
        <taxon>Streptophyta</taxon>
        <taxon>Embryophyta</taxon>
        <taxon>Tracheophyta</taxon>
        <taxon>Spermatophyta</taxon>
        <taxon>Magnoliopsida</taxon>
        <taxon>eudicotyledons</taxon>
        <taxon>Gunneridae</taxon>
        <taxon>Pentapetalae</taxon>
        <taxon>asterids</taxon>
        <taxon>lamiids</taxon>
        <taxon>Boraginales</taxon>
        <taxon>Boraginaceae</taxon>
        <taxon>Boraginoideae</taxon>
        <taxon>Lithospermeae</taxon>
        <taxon>Lithospermum</taxon>
    </lineage>
</organism>
<feature type="compositionally biased region" description="Pro residues" evidence="1">
    <location>
        <begin position="51"/>
        <end position="73"/>
    </location>
</feature>
<feature type="compositionally biased region" description="Pro residues" evidence="1">
    <location>
        <begin position="23"/>
        <end position="41"/>
    </location>
</feature>
<proteinExistence type="predicted"/>
<evidence type="ECO:0000313" key="2">
    <source>
        <dbReference type="EMBL" id="GAA0145861.1"/>
    </source>
</evidence>
<sequence>MVNKTIWSQEVRDLMIKNDPTTYRPPPPAVQNHPTPTPLQEPYPHLHRLDFPPPTLPRPSPPSHAPPPKPPYASPQSSNHKSSHPVR</sequence>
<name>A0AAV3P3E6_LITER</name>
<dbReference type="EMBL" id="BAABME010000841">
    <property type="protein sequence ID" value="GAA0145861.1"/>
    <property type="molecule type" value="Genomic_DNA"/>
</dbReference>
<accession>A0AAV3P3E6</accession>
<protein>
    <submittedName>
        <fullName evidence="2">Uncharacterized protein</fullName>
    </submittedName>
</protein>
<dbReference type="AlphaFoldDB" id="A0AAV3P3E6"/>
<reference evidence="2 3" key="1">
    <citation type="submission" date="2024-01" db="EMBL/GenBank/DDBJ databases">
        <title>The complete chloroplast genome sequence of Lithospermum erythrorhizon: insights into the phylogenetic relationship among Boraginaceae species and the maternal lineages of purple gromwells.</title>
        <authorList>
            <person name="Okada T."/>
            <person name="Watanabe K."/>
        </authorList>
    </citation>
    <scope>NUCLEOTIDE SEQUENCE [LARGE SCALE GENOMIC DNA]</scope>
</reference>